<protein>
    <submittedName>
        <fullName evidence="1">Uncharacterized protein</fullName>
    </submittedName>
</protein>
<dbReference type="RefSeq" id="WP_066190591.1">
    <property type="nucleotide sequence ID" value="NZ_JARMMB010000032.1"/>
</dbReference>
<evidence type="ECO:0000313" key="2">
    <source>
        <dbReference type="Proteomes" id="UP000233343"/>
    </source>
</evidence>
<sequence length="100" mass="11638">MYLKQKIERIDPAVFAAETIFTDLDGNVIVRSRTYERCNSIYAAYKSLVFALCDVEDCEVEFTTNHRQLNRELFEEKNKNTTLANMLDDVLAKNNIKLIQ</sequence>
<proteinExistence type="predicted"/>
<accession>A0A2N0ZEB1</accession>
<keyword evidence="2" id="KW-1185">Reference proteome</keyword>
<evidence type="ECO:0000313" key="1">
    <source>
        <dbReference type="EMBL" id="PKG27842.1"/>
    </source>
</evidence>
<dbReference type="Proteomes" id="UP000233343">
    <property type="component" value="Unassembled WGS sequence"/>
</dbReference>
<dbReference type="EMBL" id="PISD01000036">
    <property type="protein sequence ID" value="PKG27842.1"/>
    <property type="molecule type" value="Genomic_DNA"/>
</dbReference>
<gene>
    <name evidence="1" type="ORF">CWS20_17280</name>
</gene>
<comment type="caution">
    <text evidence="1">The sequence shown here is derived from an EMBL/GenBank/DDBJ whole genome shotgun (WGS) entry which is preliminary data.</text>
</comment>
<reference evidence="1 2" key="1">
    <citation type="journal article" date="2010" name="Int. J. Syst. Evol. Microbiol.">
        <title>Bacillus horneckiae sp. nov., isolated from a spacecraft-assembly clean room.</title>
        <authorList>
            <person name="Vaishampayan P."/>
            <person name="Probst A."/>
            <person name="Krishnamurthi S."/>
            <person name="Ghosh S."/>
            <person name="Osman S."/>
            <person name="McDowall A."/>
            <person name="Ruckmani A."/>
            <person name="Mayilraj S."/>
            <person name="Venkateswaran K."/>
        </authorList>
    </citation>
    <scope>NUCLEOTIDE SEQUENCE [LARGE SCALE GENOMIC DNA]</scope>
    <source>
        <strain evidence="2">1PO1SC</strain>
    </source>
</reference>
<organism evidence="1 2">
    <name type="scientific">Cytobacillus horneckiae</name>
    <dbReference type="NCBI Taxonomy" id="549687"/>
    <lineage>
        <taxon>Bacteria</taxon>
        <taxon>Bacillati</taxon>
        <taxon>Bacillota</taxon>
        <taxon>Bacilli</taxon>
        <taxon>Bacillales</taxon>
        <taxon>Bacillaceae</taxon>
        <taxon>Cytobacillus</taxon>
    </lineage>
</organism>
<name>A0A2N0ZEB1_9BACI</name>
<dbReference type="AlphaFoldDB" id="A0A2N0ZEB1"/>